<organism evidence="5 6">
    <name type="scientific">Salinarimonas soli</name>
    <dbReference type="NCBI Taxonomy" id="1638099"/>
    <lineage>
        <taxon>Bacteria</taxon>
        <taxon>Pseudomonadati</taxon>
        <taxon>Pseudomonadota</taxon>
        <taxon>Alphaproteobacteria</taxon>
        <taxon>Hyphomicrobiales</taxon>
        <taxon>Salinarimonadaceae</taxon>
        <taxon>Salinarimonas</taxon>
    </lineage>
</organism>
<evidence type="ECO:0000256" key="2">
    <source>
        <dbReference type="PIRNR" id="PIRNR006241"/>
    </source>
</evidence>
<keyword evidence="6" id="KW-1185">Reference proteome</keyword>
<keyword evidence="1 2" id="KW-0413">Isomerase</keyword>
<dbReference type="InterPro" id="IPR013022">
    <property type="entry name" value="Xyl_isomerase-like_TIM-brl"/>
</dbReference>
<dbReference type="AlphaFoldDB" id="A0A5B2VR03"/>
<dbReference type="PANTHER" id="PTHR43489">
    <property type="entry name" value="ISOMERASE"/>
    <property type="match status" value="1"/>
</dbReference>
<evidence type="ECO:0000313" key="6">
    <source>
        <dbReference type="Proteomes" id="UP000323142"/>
    </source>
</evidence>
<proteinExistence type="inferred from homology"/>
<evidence type="ECO:0000256" key="1">
    <source>
        <dbReference type="ARBA" id="ARBA00023235"/>
    </source>
</evidence>
<dbReference type="Pfam" id="PF01261">
    <property type="entry name" value="AP_endonuc_2"/>
    <property type="match status" value="1"/>
</dbReference>
<dbReference type="PANTHER" id="PTHR43489:SF6">
    <property type="entry name" value="HYDROXYPYRUVATE ISOMERASE-RELATED"/>
    <property type="match status" value="1"/>
</dbReference>
<feature type="active site" description="Proton donor/acceptor" evidence="3">
    <location>
        <position position="142"/>
    </location>
</feature>
<name>A0A5B2VR03_9HYPH</name>
<sequence>MPAFTANIAFLFADRPFVERIDAARAAGFENVECHFPYDTPVETLKARLDGAGVRMTGLNTAPGDIRAGDWGLAGLIGREDDFEAGVRQAADYARALGTPMIHVMAGVVDEDARPQAYRTYVRNLRSAARAVAADGITLLLEPLNARDRPGYLVSRSDDIAELIGEIGEPNVRLLFDAYHVQIMEGDLIRRIERHAPVIGHVQIAAVPSRAEPDEGEVHFPAIFDALAANGYDGLIGLEYKPRGSTEEGLAWMDRLGVR</sequence>
<dbReference type="InterPro" id="IPR026040">
    <property type="entry name" value="HyI-like"/>
</dbReference>
<dbReference type="SUPFAM" id="SSF51658">
    <property type="entry name" value="Xylose isomerase-like"/>
    <property type="match status" value="1"/>
</dbReference>
<reference evidence="5 6" key="1">
    <citation type="submission" date="2019-09" db="EMBL/GenBank/DDBJ databases">
        <title>Salinarimonas rosea gen. nov., sp. nov., a new member of the a-2 subgroup of the Proteobacteria.</title>
        <authorList>
            <person name="Liu J."/>
        </authorList>
    </citation>
    <scope>NUCLEOTIDE SEQUENCE [LARGE SCALE GENOMIC DNA]</scope>
    <source>
        <strain evidence="5 6">BN140002</strain>
    </source>
</reference>
<dbReference type="RefSeq" id="WP_149815974.1">
    <property type="nucleotide sequence ID" value="NZ_VUOA01000010.1"/>
</dbReference>
<feature type="active site" description="Proton donor/acceptor" evidence="3">
    <location>
        <position position="239"/>
    </location>
</feature>
<comment type="caution">
    <text evidence="5">The sequence shown here is derived from an EMBL/GenBank/DDBJ whole genome shotgun (WGS) entry which is preliminary data.</text>
</comment>
<dbReference type="Proteomes" id="UP000323142">
    <property type="component" value="Unassembled WGS sequence"/>
</dbReference>
<dbReference type="PIRSF" id="PIRSF006241">
    <property type="entry name" value="HyI"/>
    <property type="match status" value="1"/>
</dbReference>
<evidence type="ECO:0000313" key="5">
    <source>
        <dbReference type="EMBL" id="KAA2241030.1"/>
    </source>
</evidence>
<evidence type="ECO:0000259" key="4">
    <source>
        <dbReference type="Pfam" id="PF01261"/>
    </source>
</evidence>
<comment type="similarity">
    <text evidence="2">Belongs to the hyi family.</text>
</comment>
<gene>
    <name evidence="5" type="ORF">F0L46_05170</name>
</gene>
<dbReference type="EMBL" id="VUOA01000010">
    <property type="protein sequence ID" value="KAA2241030.1"/>
    <property type="molecule type" value="Genomic_DNA"/>
</dbReference>
<dbReference type="Gene3D" id="3.20.20.150">
    <property type="entry name" value="Divalent-metal-dependent TIM barrel enzymes"/>
    <property type="match status" value="1"/>
</dbReference>
<dbReference type="GO" id="GO:0008903">
    <property type="term" value="F:hydroxypyruvate isomerase activity"/>
    <property type="evidence" value="ECO:0007669"/>
    <property type="project" value="TreeGrafter"/>
</dbReference>
<dbReference type="FunFam" id="3.20.20.150:FF:000007">
    <property type="entry name" value="Hydroxypyruvate isomerase"/>
    <property type="match status" value="1"/>
</dbReference>
<evidence type="ECO:0000256" key="3">
    <source>
        <dbReference type="PIRSR" id="PIRSR006241-50"/>
    </source>
</evidence>
<dbReference type="InterPro" id="IPR050417">
    <property type="entry name" value="Sugar_Epim/Isomerase"/>
</dbReference>
<dbReference type="OrthoDB" id="9786584at2"/>
<dbReference type="InterPro" id="IPR036237">
    <property type="entry name" value="Xyl_isomerase-like_sf"/>
</dbReference>
<feature type="domain" description="Xylose isomerase-like TIM barrel" evidence="4">
    <location>
        <begin position="21"/>
        <end position="255"/>
    </location>
</feature>
<protein>
    <submittedName>
        <fullName evidence="5">TIM barrel protein</fullName>
    </submittedName>
</protein>
<accession>A0A5B2VR03</accession>
<reference evidence="5 6" key="2">
    <citation type="submission" date="2019-09" db="EMBL/GenBank/DDBJ databases">
        <authorList>
            <person name="Jin C."/>
        </authorList>
    </citation>
    <scope>NUCLEOTIDE SEQUENCE [LARGE SCALE GENOMIC DNA]</scope>
    <source>
        <strain evidence="5 6">BN140002</strain>
    </source>
</reference>
<dbReference type="GO" id="GO:0046487">
    <property type="term" value="P:glyoxylate metabolic process"/>
    <property type="evidence" value="ECO:0007669"/>
    <property type="project" value="TreeGrafter"/>
</dbReference>